<dbReference type="EMBL" id="CABPST010000009">
    <property type="protein sequence ID" value="VVE89474.1"/>
    <property type="molecule type" value="Genomic_DNA"/>
</dbReference>
<proteinExistence type="predicted"/>
<dbReference type="Proteomes" id="UP000382040">
    <property type="component" value="Unassembled WGS sequence"/>
</dbReference>
<reference evidence="1 2" key="1">
    <citation type="submission" date="2019-08" db="EMBL/GenBank/DDBJ databases">
        <authorList>
            <person name="Peeters C."/>
        </authorList>
    </citation>
    <scope>NUCLEOTIDE SEQUENCE [LARGE SCALE GENOMIC DNA]</scope>
    <source>
        <strain evidence="1 2">LMG 20603</strain>
    </source>
</reference>
<organism evidence="1 2">
    <name type="scientific">Pandoraea bronchicola</name>
    <dbReference type="NCBI Taxonomy" id="2508287"/>
    <lineage>
        <taxon>Bacteria</taxon>
        <taxon>Pseudomonadati</taxon>
        <taxon>Pseudomonadota</taxon>
        <taxon>Betaproteobacteria</taxon>
        <taxon>Burkholderiales</taxon>
        <taxon>Burkholderiaceae</taxon>
        <taxon>Pandoraea</taxon>
    </lineage>
</organism>
<protein>
    <submittedName>
        <fullName evidence="1">Uncharacterized protein</fullName>
    </submittedName>
</protein>
<keyword evidence="2" id="KW-1185">Reference proteome</keyword>
<dbReference type="AlphaFoldDB" id="A0A5E5BV53"/>
<evidence type="ECO:0000313" key="2">
    <source>
        <dbReference type="Proteomes" id="UP000382040"/>
    </source>
</evidence>
<accession>A0A5E5BV53</accession>
<gene>
    <name evidence="1" type="ORF">PBR20603_03446</name>
</gene>
<name>A0A5E5BV53_9BURK</name>
<sequence>MDLNTSKRRGLVGKMVSVLIRPETWRCAVYFVRLVWLVGRIYDQWRH</sequence>
<evidence type="ECO:0000313" key="1">
    <source>
        <dbReference type="EMBL" id="VVE89474.1"/>
    </source>
</evidence>